<sequence>MRKALPAAIAAATTATLLAFPQPALADTPAADRIAVLEGGNLFVKEGALDASWEFQESGVTAYQLDSDRVGVLKSDGSLLVKEGDLAPGWYTVNADSVTDFQLRDGRIAFTEGEDLYVVDADGIDSTPVHQADNVAGFAIEGDRVAVLTTDGDLLVKEGDLGPGWVTVSAANVTAFDLEDDRIAYTEGTDLYAQEGDLDAPSVLQDSDVVKFQLSGDRVGALTSAGDLLVKGGDLEPGWEQISANGVTDFKLDGDRIAYTEGDDLWAQEGDLDAASLLQEEGVSAFDIDGDRVAVVKGGELLAKEGDLEPGWLTIDEDSATGVSLLAATHAPPSGQLVTFEDLKAIYGNIGAEAVVREGLPSLNQAMVAGQIDNPRRMAAFLATLRNESGFRYNAGEAGQTGTYRGRGFIQLTSNANYTSAGNYLGVNLVGNPDLAASLTYSAPIAQWYWTVARSYTNAAADALDMGRVDAAIGYAPNAREDVERCNDFKAALRYFNGGELPVGAIDCVR</sequence>
<evidence type="ECO:0000259" key="2">
    <source>
        <dbReference type="Pfam" id="PF00182"/>
    </source>
</evidence>
<evidence type="ECO:0000313" key="3">
    <source>
        <dbReference type="EMBL" id="GLW90547.1"/>
    </source>
</evidence>
<name>A0A9W6QL32_9PSEU</name>
<keyword evidence="1" id="KW-0732">Signal</keyword>
<dbReference type="GO" id="GO:0004568">
    <property type="term" value="F:chitinase activity"/>
    <property type="evidence" value="ECO:0007669"/>
    <property type="project" value="InterPro"/>
</dbReference>
<dbReference type="InterPro" id="IPR023346">
    <property type="entry name" value="Lysozyme-like_dom_sf"/>
</dbReference>
<dbReference type="InterPro" id="IPR000726">
    <property type="entry name" value="Glyco_hydro_19_cat"/>
</dbReference>
<feature type="chain" id="PRO_5040819323" description="Glycoside hydrolase family 19 catalytic domain-containing protein" evidence="1">
    <location>
        <begin position="27"/>
        <end position="510"/>
    </location>
</feature>
<proteinExistence type="predicted"/>
<accession>A0A9W6QL32</accession>
<comment type="caution">
    <text evidence="3">The sequence shown here is derived from an EMBL/GenBank/DDBJ whole genome shotgun (WGS) entry which is preliminary data.</text>
</comment>
<keyword evidence="4" id="KW-1185">Reference proteome</keyword>
<feature type="signal peptide" evidence="1">
    <location>
        <begin position="1"/>
        <end position="26"/>
    </location>
</feature>
<dbReference type="SUPFAM" id="SSF53955">
    <property type="entry name" value="Lysozyme-like"/>
    <property type="match status" value="1"/>
</dbReference>
<dbReference type="Pfam" id="PF00182">
    <property type="entry name" value="Glyco_hydro_19"/>
    <property type="match status" value="1"/>
</dbReference>
<dbReference type="RefSeq" id="WP_253836165.1">
    <property type="nucleotide sequence ID" value="NZ_BAAAVC010000002.1"/>
</dbReference>
<organism evidence="3 4">
    <name type="scientific">Actinokineospora globicatena</name>
    <dbReference type="NCBI Taxonomy" id="103729"/>
    <lineage>
        <taxon>Bacteria</taxon>
        <taxon>Bacillati</taxon>
        <taxon>Actinomycetota</taxon>
        <taxon>Actinomycetes</taxon>
        <taxon>Pseudonocardiales</taxon>
        <taxon>Pseudonocardiaceae</taxon>
        <taxon>Actinokineospora</taxon>
    </lineage>
</organism>
<gene>
    <name evidence="3" type="ORF">Aglo03_13630</name>
</gene>
<dbReference type="EMBL" id="BSSD01000001">
    <property type="protein sequence ID" value="GLW90547.1"/>
    <property type="molecule type" value="Genomic_DNA"/>
</dbReference>
<reference evidence="3" key="1">
    <citation type="submission" date="2023-02" db="EMBL/GenBank/DDBJ databases">
        <title>Actinokineospora globicatena NBRC 15670.</title>
        <authorList>
            <person name="Ichikawa N."/>
            <person name="Sato H."/>
            <person name="Tonouchi N."/>
        </authorList>
    </citation>
    <scope>NUCLEOTIDE SEQUENCE</scope>
    <source>
        <strain evidence="3">NBRC 15670</strain>
    </source>
</reference>
<feature type="domain" description="Glycoside hydrolase family 19 catalytic" evidence="2">
    <location>
        <begin position="400"/>
        <end position="462"/>
    </location>
</feature>
<protein>
    <recommendedName>
        <fullName evidence="2">Glycoside hydrolase family 19 catalytic domain-containing protein</fullName>
    </recommendedName>
</protein>
<evidence type="ECO:0000313" key="4">
    <source>
        <dbReference type="Proteomes" id="UP001165042"/>
    </source>
</evidence>
<dbReference type="Proteomes" id="UP001165042">
    <property type="component" value="Unassembled WGS sequence"/>
</dbReference>
<dbReference type="GO" id="GO:0016998">
    <property type="term" value="P:cell wall macromolecule catabolic process"/>
    <property type="evidence" value="ECO:0007669"/>
    <property type="project" value="InterPro"/>
</dbReference>
<dbReference type="GO" id="GO:0006032">
    <property type="term" value="P:chitin catabolic process"/>
    <property type="evidence" value="ECO:0007669"/>
    <property type="project" value="InterPro"/>
</dbReference>
<dbReference type="Gene3D" id="1.10.530.10">
    <property type="match status" value="1"/>
</dbReference>
<dbReference type="AlphaFoldDB" id="A0A9W6QL32"/>
<evidence type="ECO:0000256" key="1">
    <source>
        <dbReference type="SAM" id="SignalP"/>
    </source>
</evidence>